<reference evidence="4 5" key="2">
    <citation type="submission" date="2016-05" db="EMBL/GenBank/DDBJ databases">
        <title>First whole genome sequencing of Entamoeba histolytica HM1:IMSS-clone-6.</title>
        <authorList>
            <person name="Mukherjee Avik.K."/>
            <person name="Izumyama S."/>
            <person name="Nakada-Tsukui K."/>
            <person name="Nozaki T."/>
        </authorList>
    </citation>
    <scope>NUCLEOTIDE SEQUENCE [LARGE SCALE GENOMIC DNA]</scope>
    <source>
        <strain evidence="4 5">HM1:IMSS clone 6</strain>
    </source>
</reference>
<reference evidence="3" key="1">
    <citation type="submission" date="2012-06" db="EMBL/GenBank/DDBJ databases">
        <title>Short 5' UTR of Entamoeba genes.</title>
        <authorList>
            <person name="Hiranuka K."/>
            <person name="Kumagai M."/>
            <person name="Wakaguri H."/>
            <person name="Suzuki Y."/>
            <person name="Sugano S."/>
            <person name="Watanabe J."/>
            <person name="Makioka A."/>
        </authorList>
    </citation>
    <scope>NUCLEOTIDE SEQUENCE</scope>
    <source>
        <strain evidence="3">HM-1:IMSS</strain>
    </source>
</reference>
<dbReference type="GO" id="GO:0005576">
    <property type="term" value="C:extracellular region"/>
    <property type="evidence" value="ECO:0007669"/>
    <property type="project" value="TreeGrafter"/>
</dbReference>
<dbReference type="OMA" id="MLETTCG"/>
<dbReference type="Pfam" id="PF00445">
    <property type="entry name" value="Ribonuclease_T2"/>
    <property type="match status" value="1"/>
</dbReference>
<dbReference type="EMBL" id="AK419762">
    <property type="protein sequence ID" value="BAN38412.1"/>
    <property type="molecule type" value="mRNA"/>
</dbReference>
<dbReference type="FunFam" id="3.90.730.10:FF:000006">
    <property type="entry name" value="Ribonuclease, putative"/>
    <property type="match status" value="1"/>
</dbReference>
<comment type="similarity">
    <text evidence="1 2">Belongs to the RNase T2 family.</text>
</comment>
<evidence type="ECO:0000256" key="2">
    <source>
        <dbReference type="RuleBase" id="RU004328"/>
    </source>
</evidence>
<proteinExistence type="evidence at transcript level"/>
<dbReference type="InterPro" id="IPR033130">
    <property type="entry name" value="RNase_T2_His_AS_2"/>
</dbReference>
<dbReference type="EMBL" id="AK419032">
    <property type="protein sequence ID" value="BAN37755.1"/>
    <property type="molecule type" value="mRNA"/>
</dbReference>
<dbReference type="GO" id="GO:0006401">
    <property type="term" value="P:RNA catabolic process"/>
    <property type="evidence" value="ECO:0007669"/>
    <property type="project" value="TreeGrafter"/>
</dbReference>
<dbReference type="SUPFAM" id="SSF55895">
    <property type="entry name" value="Ribonuclease Rh-like"/>
    <property type="match status" value="1"/>
</dbReference>
<sequence>MISLCLLLLALVNAKCSHKDFAMCSSNSCAVSYDYLLLVETWPGQFCHSKCCDLPKTTMATKPGFTLHGWWPNFVSGYPSCCKSPYTDAQVSKMIENDPEFMEALSYNWASLTKCKFFNYEYDKHGTCVSDVYNGATGPKDYAMTAIKMLTDHDFWKVFKAAGVVADGKTSYKKSWLKELAAKELGVEGAVYFTCSGKYISELRACTMVTTSTKANPQFITCPSGATKQETCGNDIIFEKEPVLTDGGCLY</sequence>
<evidence type="ECO:0000313" key="5">
    <source>
        <dbReference type="Proteomes" id="UP000078387"/>
    </source>
</evidence>
<evidence type="ECO:0000313" key="4">
    <source>
        <dbReference type="EMBL" id="GAT96222.1"/>
    </source>
</evidence>
<dbReference type="GO" id="GO:0003723">
    <property type="term" value="F:RNA binding"/>
    <property type="evidence" value="ECO:0007669"/>
    <property type="project" value="InterPro"/>
</dbReference>
<evidence type="ECO:0000313" key="3">
    <source>
        <dbReference type="EMBL" id="BAN37755.1"/>
    </source>
</evidence>
<dbReference type="Proteomes" id="UP000078387">
    <property type="component" value="Unassembled WGS sequence"/>
</dbReference>
<dbReference type="VEuPathDB" id="AmoebaDB:EHI5A_252700"/>
<name>A0A060N1E3_ENTHI</name>
<dbReference type="PANTHER" id="PTHR11240">
    <property type="entry name" value="RIBONUCLEASE T2"/>
    <property type="match status" value="1"/>
</dbReference>
<accession>A0A5K1V252</accession>
<dbReference type="VEuPathDB" id="AmoebaDB:EHI7A_094590"/>
<dbReference type="AlphaFoldDB" id="A0A060N1E3"/>
<evidence type="ECO:0000256" key="1">
    <source>
        <dbReference type="ARBA" id="ARBA00007469"/>
    </source>
</evidence>
<organism evidence="3">
    <name type="scientific">Entamoeba histolytica</name>
    <dbReference type="NCBI Taxonomy" id="5759"/>
    <lineage>
        <taxon>Eukaryota</taxon>
        <taxon>Amoebozoa</taxon>
        <taxon>Evosea</taxon>
        <taxon>Archamoebae</taxon>
        <taxon>Mastigamoebida</taxon>
        <taxon>Entamoebidae</taxon>
        <taxon>Entamoeba</taxon>
    </lineage>
</organism>
<dbReference type="InterPro" id="IPR036430">
    <property type="entry name" value="RNase_T2-like_sf"/>
</dbReference>
<dbReference type="VEuPathDB" id="AmoebaDB:EHI8A_098460"/>
<accession>A0A060N1E3</accession>
<dbReference type="VEuPathDB" id="AmoebaDB:EHI_169300"/>
<gene>
    <name evidence="4" type="ORF">CL6EHI_156310</name>
</gene>
<protein>
    <submittedName>
        <fullName evidence="4">Ribonuclease putative</fullName>
    </submittedName>
    <submittedName>
        <fullName evidence="3">Ribonuclease, putative</fullName>
    </submittedName>
</protein>
<dbReference type="HOGENOM" id="CLU_069912_2_1_1"/>
<dbReference type="PANTHER" id="PTHR11240:SF22">
    <property type="entry name" value="RIBONUCLEASE T2"/>
    <property type="match status" value="1"/>
</dbReference>
<dbReference type="PROSITE" id="PS00531">
    <property type="entry name" value="RNASE_T2_2"/>
    <property type="match status" value="1"/>
</dbReference>
<dbReference type="VEuPathDB" id="AmoebaDB:KM1_180590"/>
<dbReference type="EMBL" id="BDEQ01000001">
    <property type="protein sequence ID" value="GAT96222.1"/>
    <property type="molecule type" value="Genomic_DNA"/>
</dbReference>
<dbReference type="GO" id="GO:0033897">
    <property type="term" value="F:ribonuclease T2 activity"/>
    <property type="evidence" value="ECO:0007669"/>
    <property type="project" value="InterPro"/>
</dbReference>
<dbReference type="Gene3D" id="3.90.730.10">
    <property type="entry name" value="Ribonuclease T2-like"/>
    <property type="match status" value="1"/>
</dbReference>
<dbReference type="InterPro" id="IPR001568">
    <property type="entry name" value="RNase_T2-like"/>
</dbReference>